<comment type="caution">
    <text evidence="5">The sequence shown here is derived from an EMBL/GenBank/DDBJ whole genome shotgun (WGS) entry which is preliminary data.</text>
</comment>
<proteinExistence type="predicted"/>
<dbReference type="InterPro" id="IPR007378">
    <property type="entry name" value="Tic22-like"/>
</dbReference>
<sequence length="534" mass="60015">MSPTSENNHPIHHLSRFISTTLTSLLPKPTQNPTRPTLLLPVSSFFDPTHTHPSSSSVKKKNMSSDSSSGFPSTLRISGLDSNGKGGGPAFVGQVFSMCDLSGTGLMAVSTHFDIPFISKRTPGWLKKMFAAVTKSERNGPVFRFFMDLGDAVSYVKQLNIPSGVVGACRLDLAYEHFKEKPHLFQFIPNEKQVKEANKLLKTMPQNGHTSKVEGVPVFSAENLDIAIATTDGIKWYTPYFFDKNMLDKILEESVDQHFHSLIKTRHSNRRRDIIDDSMSSDVFEENAESIWEPPEVQEVMDEIGPVDIPLSVISKAAEIQLLYNVDKVLLGNRWLRKATGIQPKFPYLVDSFERRTEASFLRASESSNSIADAESEINNPEYPSTSKVEPEDNLQISRRQQRDFQFPFGDWLTNPWLEPLKKQQRLPDKREQRSSRDCEKKESQSNVLLPKITMVGISTGEPGQMNKAAMKKTMDDLTRELEESDQGSVSSSNEYKSDDRDPLFVANVGDYYSGMSKAGSAKWVRGDSAKMRR</sequence>
<evidence type="ECO:0000256" key="1">
    <source>
        <dbReference type="ARBA" id="ARBA00004229"/>
    </source>
</evidence>
<evidence type="ECO:0000313" key="5">
    <source>
        <dbReference type="EMBL" id="KAK1392278.1"/>
    </source>
</evidence>
<dbReference type="EMBL" id="JAUIZM010000003">
    <property type="protein sequence ID" value="KAK1392278.1"/>
    <property type="molecule type" value="Genomic_DNA"/>
</dbReference>
<dbReference type="Pfam" id="PF04278">
    <property type="entry name" value="Tic22"/>
    <property type="match status" value="1"/>
</dbReference>
<reference evidence="5" key="1">
    <citation type="submission" date="2023-02" db="EMBL/GenBank/DDBJ databases">
        <title>Genome of toxic invasive species Heracleum sosnowskyi carries increased number of genes despite the absence of recent whole-genome duplications.</title>
        <authorList>
            <person name="Schelkunov M."/>
            <person name="Shtratnikova V."/>
            <person name="Makarenko M."/>
            <person name="Klepikova A."/>
            <person name="Omelchenko D."/>
            <person name="Novikova G."/>
            <person name="Obukhova E."/>
            <person name="Bogdanov V."/>
            <person name="Penin A."/>
            <person name="Logacheva M."/>
        </authorList>
    </citation>
    <scope>NUCLEOTIDE SEQUENCE</scope>
    <source>
        <strain evidence="5">Hsosn_3</strain>
        <tissue evidence="5">Leaf</tissue>
    </source>
</reference>
<dbReference type="PANTHER" id="PTHR35138">
    <property type="entry name" value="OS01G0225300 PROTEIN"/>
    <property type="match status" value="1"/>
</dbReference>
<accession>A0AAD8IWM1</accession>
<keyword evidence="6" id="KW-1185">Reference proteome</keyword>
<name>A0AAD8IWM1_9APIA</name>
<feature type="region of interest" description="Disordered" evidence="4">
    <location>
        <begin position="51"/>
        <end position="70"/>
    </location>
</feature>
<keyword evidence="2" id="KW-0150">Chloroplast</keyword>
<dbReference type="AlphaFoldDB" id="A0AAD8IWM1"/>
<feature type="compositionally biased region" description="Polar residues" evidence="4">
    <location>
        <begin position="365"/>
        <end position="388"/>
    </location>
</feature>
<dbReference type="PANTHER" id="PTHR35138:SF1">
    <property type="entry name" value="MYB-LIKE DOMAIN-CONTAINING PROTEIN"/>
    <property type="match status" value="1"/>
</dbReference>
<comment type="subcellular location">
    <subcellularLocation>
        <location evidence="1">Plastid</location>
        <location evidence="1">Chloroplast</location>
    </subcellularLocation>
</comment>
<evidence type="ECO:0000256" key="4">
    <source>
        <dbReference type="SAM" id="MobiDB-lite"/>
    </source>
</evidence>
<keyword evidence="3" id="KW-0934">Plastid</keyword>
<feature type="compositionally biased region" description="Basic and acidic residues" evidence="4">
    <location>
        <begin position="423"/>
        <end position="444"/>
    </location>
</feature>
<feature type="region of interest" description="Disordered" evidence="4">
    <location>
        <begin position="364"/>
        <end position="393"/>
    </location>
</feature>
<evidence type="ECO:0000313" key="6">
    <source>
        <dbReference type="Proteomes" id="UP001237642"/>
    </source>
</evidence>
<reference evidence="5" key="2">
    <citation type="submission" date="2023-05" db="EMBL/GenBank/DDBJ databases">
        <authorList>
            <person name="Schelkunov M.I."/>
        </authorList>
    </citation>
    <scope>NUCLEOTIDE SEQUENCE</scope>
    <source>
        <strain evidence="5">Hsosn_3</strain>
        <tissue evidence="5">Leaf</tissue>
    </source>
</reference>
<protein>
    <submittedName>
        <fullName evidence="5">Tic22 domain-containing protein</fullName>
    </submittedName>
</protein>
<feature type="region of interest" description="Disordered" evidence="4">
    <location>
        <begin position="514"/>
        <end position="534"/>
    </location>
</feature>
<feature type="compositionally biased region" description="Basic and acidic residues" evidence="4">
    <location>
        <begin position="525"/>
        <end position="534"/>
    </location>
</feature>
<dbReference type="GO" id="GO:0009507">
    <property type="term" value="C:chloroplast"/>
    <property type="evidence" value="ECO:0007669"/>
    <property type="project" value="UniProtKB-SubCell"/>
</dbReference>
<evidence type="ECO:0000256" key="2">
    <source>
        <dbReference type="ARBA" id="ARBA00022528"/>
    </source>
</evidence>
<gene>
    <name evidence="5" type="ORF">POM88_011334</name>
</gene>
<dbReference type="GO" id="GO:0015031">
    <property type="term" value="P:protein transport"/>
    <property type="evidence" value="ECO:0007669"/>
    <property type="project" value="InterPro"/>
</dbReference>
<organism evidence="5 6">
    <name type="scientific">Heracleum sosnowskyi</name>
    <dbReference type="NCBI Taxonomy" id="360622"/>
    <lineage>
        <taxon>Eukaryota</taxon>
        <taxon>Viridiplantae</taxon>
        <taxon>Streptophyta</taxon>
        <taxon>Embryophyta</taxon>
        <taxon>Tracheophyta</taxon>
        <taxon>Spermatophyta</taxon>
        <taxon>Magnoliopsida</taxon>
        <taxon>eudicotyledons</taxon>
        <taxon>Gunneridae</taxon>
        <taxon>Pentapetalae</taxon>
        <taxon>asterids</taxon>
        <taxon>campanulids</taxon>
        <taxon>Apiales</taxon>
        <taxon>Apiaceae</taxon>
        <taxon>Apioideae</taxon>
        <taxon>apioid superclade</taxon>
        <taxon>Tordylieae</taxon>
        <taxon>Tordyliinae</taxon>
        <taxon>Heracleum</taxon>
    </lineage>
</organism>
<feature type="region of interest" description="Disordered" evidence="4">
    <location>
        <begin position="423"/>
        <end position="446"/>
    </location>
</feature>
<dbReference type="Proteomes" id="UP001237642">
    <property type="component" value="Unassembled WGS sequence"/>
</dbReference>
<evidence type="ECO:0000256" key="3">
    <source>
        <dbReference type="ARBA" id="ARBA00022640"/>
    </source>
</evidence>
<feature type="region of interest" description="Disordered" evidence="4">
    <location>
        <begin position="475"/>
        <end position="502"/>
    </location>
</feature>